<comment type="caution">
    <text evidence="4">The sequence shown here is derived from an EMBL/GenBank/DDBJ whole genome shotgun (WGS) entry which is preliminary data.</text>
</comment>
<dbReference type="AlphaFoldDB" id="A0A9P1L1S2"/>
<dbReference type="PANTHER" id="PTHR43308">
    <property type="entry name" value="OUTER MEMBRANE PROTEIN ALPHA-RELATED"/>
    <property type="match status" value="1"/>
</dbReference>
<dbReference type="PROSITE" id="PS51272">
    <property type="entry name" value="SLH"/>
    <property type="match status" value="3"/>
</dbReference>
<protein>
    <submittedName>
        <fullName evidence="4">S-layer protein</fullName>
        <ecNumber evidence="4">3.2.1.8</ecNumber>
    </submittedName>
</protein>
<reference evidence="5" key="1">
    <citation type="submission" date="2015-01" db="EMBL/GenBank/DDBJ databases">
        <authorList>
            <person name="Aslett A.Martin."/>
            <person name="De Silva Nishadi"/>
        </authorList>
    </citation>
    <scope>NUCLEOTIDE SEQUENCE [LARGE SCALE GENOMIC DNA]</scope>
    <source>
        <strain evidence="5">UMC4404</strain>
    </source>
</reference>
<keyword evidence="1" id="KW-0677">Repeat</keyword>
<name>A0A9P1L1S2_PARSO</name>
<sequence length="277" mass="30818">MKKIIAIILSCGIITSNIVIANASNKMYAEESSKPNMYKSSDILGHWAYNQINDFMNKGYINGYPDGTFRPENSITRAEFVKILNKTFNLHNSSGVVFNDTKSHWAKNEIDIAVTNGVCRGTSDTTFEPDAPITREQAAKMIANYKRITDTHHNKINNYGDGWAVSNWAKDAVESILEAGYMNGYSDNNTFRPLNNITRAEAVVTLGRVENNPHPVIPVPPKPGITDDTIVYTTPKGKSYHLTKDCVALKRSPNISSMTVRQAKQQGKTDPCNICIR</sequence>
<feature type="domain" description="SLH" evidence="3">
    <location>
        <begin position="35"/>
        <end position="98"/>
    </location>
</feature>
<feature type="signal peptide" evidence="2">
    <location>
        <begin position="1"/>
        <end position="21"/>
    </location>
</feature>
<dbReference type="Proteomes" id="UP000049685">
    <property type="component" value="Unassembled WGS sequence"/>
</dbReference>
<evidence type="ECO:0000256" key="1">
    <source>
        <dbReference type="ARBA" id="ARBA00022737"/>
    </source>
</evidence>
<dbReference type="Pfam" id="PF00395">
    <property type="entry name" value="SLH"/>
    <property type="match status" value="3"/>
</dbReference>
<dbReference type="GO" id="GO:0031176">
    <property type="term" value="F:endo-1,4-beta-xylanase activity"/>
    <property type="evidence" value="ECO:0007669"/>
    <property type="project" value="UniProtKB-EC"/>
</dbReference>
<keyword evidence="2" id="KW-0732">Signal</keyword>
<dbReference type="EC" id="3.2.1.8" evidence="4"/>
<keyword evidence="4" id="KW-0326">Glycosidase</keyword>
<keyword evidence="4" id="KW-0378">Hydrolase</keyword>
<evidence type="ECO:0000256" key="2">
    <source>
        <dbReference type="SAM" id="SignalP"/>
    </source>
</evidence>
<dbReference type="PANTHER" id="PTHR43308:SF5">
    <property type="entry name" value="S-LAYER PROTEIN _ PEPTIDOGLYCAN ENDO-BETA-N-ACETYLGLUCOSAMINIDASE"/>
    <property type="match status" value="1"/>
</dbReference>
<feature type="chain" id="PRO_5040370408" evidence="2">
    <location>
        <begin position="22"/>
        <end position="277"/>
    </location>
</feature>
<proteinExistence type="predicted"/>
<gene>
    <name evidence="4" type="primary">xynA1_4</name>
    <name evidence="4" type="ORF">UMC4404_09211</name>
</gene>
<evidence type="ECO:0000259" key="3">
    <source>
        <dbReference type="PROSITE" id="PS51272"/>
    </source>
</evidence>
<dbReference type="EMBL" id="CDNY01000003">
    <property type="protein sequence ID" value="CEO32941.1"/>
    <property type="molecule type" value="Genomic_DNA"/>
</dbReference>
<accession>A0A9P1L1S2</accession>
<evidence type="ECO:0000313" key="4">
    <source>
        <dbReference type="EMBL" id="CEO32941.1"/>
    </source>
</evidence>
<dbReference type="InterPro" id="IPR001119">
    <property type="entry name" value="SLH_dom"/>
</dbReference>
<dbReference type="RefSeq" id="WP_057557946.1">
    <property type="nucleotide sequence ID" value="NZ_CDNY01000003.1"/>
</dbReference>
<dbReference type="InterPro" id="IPR051465">
    <property type="entry name" value="Cell_Envelope_Struct_Comp"/>
</dbReference>
<feature type="domain" description="SLH" evidence="3">
    <location>
        <begin position="99"/>
        <end position="152"/>
    </location>
</feature>
<organism evidence="4 5">
    <name type="scientific">Paraclostridium sordellii</name>
    <name type="common">Clostridium sordellii</name>
    <dbReference type="NCBI Taxonomy" id="1505"/>
    <lineage>
        <taxon>Bacteria</taxon>
        <taxon>Bacillati</taxon>
        <taxon>Bacillota</taxon>
        <taxon>Clostridia</taxon>
        <taxon>Peptostreptococcales</taxon>
        <taxon>Peptostreptococcaceae</taxon>
        <taxon>Paraclostridium</taxon>
    </lineage>
</organism>
<evidence type="ECO:0000313" key="5">
    <source>
        <dbReference type="Proteomes" id="UP000049685"/>
    </source>
</evidence>
<feature type="domain" description="SLH" evidence="3">
    <location>
        <begin position="156"/>
        <end position="220"/>
    </location>
</feature>